<evidence type="ECO:0000256" key="18">
    <source>
        <dbReference type="ARBA" id="ARBA00047851"/>
    </source>
</evidence>
<protein>
    <recommendedName>
        <fullName evidence="23">Thiamine biosynthesis multifunctional protein ThiED</fullName>
        <ecNumber evidence="9">2.5.1.3</ecNumber>
        <ecNumber evidence="8">2.7.1.49</ecNumber>
        <ecNumber evidence="10">2.7.4.7</ecNumber>
    </recommendedName>
</protein>
<evidence type="ECO:0000256" key="8">
    <source>
        <dbReference type="ARBA" id="ARBA00012135"/>
    </source>
</evidence>
<evidence type="ECO:0000256" key="9">
    <source>
        <dbReference type="ARBA" id="ARBA00012830"/>
    </source>
</evidence>
<dbReference type="NCBIfam" id="TIGR00097">
    <property type="entry name" value="HMP-P_kinase"/>
    <property type="match status" value="1"/>
</dbReference>
<evidence type="ECO:0000256" key="23">
    <source>
        <dbReference type="ARBA" id="ARBA00067202"/>
    </source>
</evidence>
<dbReference type="RefSeq" id="WP_200436132.1">
    <property type="nucleotide sequence ID" value="NZ_JAEHFL010000014.1"/>
</dbReference>
<dbReference type="GO" id="GO:0009228">
    <property type="term" value="P:thiamine biosynthetic process"/>
    <property type="evidence" value="ECO:0007669"/>
    <property type="project" value="UniProtKB-KW"/>
</dbReference>
<keyword evidence="16" id="KW-0511">Multifunctional enzyme</keyword>
<keyword evidence="11" id="KW-0808">Transferase</keyword>
<dbReference type="SUPFAM" id="SSF53613">
    <property type="entry name" value="Ribokinase-like"/>
    <property type="match status" value="1"/>
</dbReference>
<evidence type="ECO:0000256" key="14">
    <source>
        <dbReference type="ARBA" id="ARBA00022840"/>
    </source>
</evidence>
<comment type="pathway">
    <text evidence="7">Cofactor biosynthesis; thiamine diphosphate biosynthesis; thiamine phosphate from 4-amino-2-methyl-5-diphosphomethylpyrimidine and 4-methyl-5-(2-phosphoethyl)-thiazole: step 1/1.</text>
</comment>
<reference evidence="26 27" key="1">
    <citation type="submission" date="2020-12" db="EMBL/GenBank/DDBJ databases">
        <title>Draft genome sequence of the commensal strain Corynebacterium tuberculostearicum MFP09/CIP 102622 isolated from human skin.</title>
        <authorList>
            <person name="Boukerb A.M."/>
            <person name="Janvier X."/>
            <person name="Feuilloley M.G.J."/>
            <person name="Groboillot A."/>
        </authorList>
    </citation>
    <scope>NUCLEOTIDE SEQUENCE [LARGE SCALE GENOMIC DNA]</scope>
    <source>
        <strain evidence="26 27">CIP 102622</strain>
    </source>
</reference>
<comment type="function">
    <text evidence="5">Catalyzes the phosphorylation of hydroxymethylpyrimidine phosphate (HMP-P) to HMP-PP, and of HMP to HMP-P.</text>
</comment>
<evidence type="ECO:0000256" key="22">
    <source>
        <dbReference type="ARBA" id="ARBA00061559"/>
    </source>
</evidence>
<evidence type="ECO:0000256" key="5">
    <source>
        <dbReference type="ARBA" id="ARBA00003848"/>
    </source>
</evidence>
<feature type="domain" description="Thiaminase-2/PQQC" evidence="24">
    <location>
        <begin position="317"/>
        <end position="507"/>
    </location>
</feature>
<dbReference type="NCBIfam" id="NF011301">
    <property type="entry name" value="PRK14713.1"/>
    <property type="match status" value="1"/>
</dbReference>
<dbReference type="GO" id="GO:0004789">
    <property type="term" value="F:thiamine-phosphate diphosphorylase activity"/>
    <property type="evidence" value="ECO:0007669"/>
    <property type="project" value="UniProtKB-EC"/>
</dbReference>
<evidence type="ECO:0000256" key="2">
    <source>
        <dbReference type="ARBA" id="ARBA00000565"/>
    </source>
</evidence>
<dbReference type="InterPro" id="IPR004305">
    <property type="entry name" value="Thiaminase-2/PQQC"/>
</dbReference>
<comment type="caution">
    <text evidence="26">The sequence shown here is derived from an EMBL/GenBank/DDBJ whole genome shotgun (WGS) entry which is preliminary data.</text>
</comment>
<feature type="domain" description="Pyridoxamine kinase/Phosphomethylpyrimidine kinase" evidence="25">
    <location>
        <begin position="16"/>
        <end position="264"/>
    </location>
</feature>
<dbReference type="GO" id="GO:0005524">
    <property type="term" value="F:ATP binding"/>
    <property type="evidence" value="ECO:0007669"/>
    <property type="project" value="UniProtKB-KW"/>
</dbReference>
<evidence type="ECO:0000256" key="10">
    <source>
        <dbReference type="ARBA" id="ARBA00012963"/>
    </source>
</evidence>
<comment type="similarity">
    <text evidence="20">In the N-terminal section; belongs to the thiamine-phosphate synthase family.</text>
</comment>
<keyword evidence="12" id="KW-0547">Nucleotide-binding</keyword>
<evidence type="ECO:0000256" key="12">
    <source>
        <dbReference type="ARBA" id="ARBA00022741"/>
    </source>
</evidence>
<sequence>MAKGIYPRVLSIAGTDPTGGAGIQADLKSISAAGGYGMSVVTALVAQNTQGVRSVHVPPVDFLQEQLDSVIDDVEIDAVKIGMLADAAITAKVADFLRRLPDDVPVVLDPVMVATSGDRLLEREAEQAVRDLCSQVDLITPNLKELAVLTQTDEAGDLEQAIATAKEWAKGAGTAVVVKGGHLDADIADNAVVNADGSVHRVASSRVDTKNTHGTGCSLSSALATRLGAGDSPAAALTWSTQWLHEAIANADALHVGKGHGPVDHLHRSQRLMQAASTLPQPYLSGNLVEPENVDQPRVPAAGPHTQRLWNLAGDHWEAIKALPFIRALGTGALEKDAFGFYLDQDAQYLNAYSKALARLASQAPEAAQQLHWAEGAHDCLAVEAELHRGWLESDITTAASRVTSAYTDFLIRSTHTDDYVVGAAAVLPCYWLYAEAGLHLAEFDSLEHPYHSWLSMYGGEDFLNGVRASLEIVEQALAGADERTRLRAERAYITASHHEVDFFDQADRRF</sequence>
<dbReference type="FunFam" id="3.40.1190.20:FF:000003">
    <property type="entry name" value="Phosphomethylpyrimidine kinase ThiD"/>
    <property type="match status" value="1"/>
</dbReference>
<comment type="cofactor">
    <cofactor evidence="3">
        <name>Mg(2+)</name>
        <dbReference type="ChEBI" id="CHEBI:18420"/>
    </cofactor>
</comment>
<dbReference type="SUPFAM" id="SSF48613">
    <property type="entry name" value="Heme oxygenase-like"/>
    <property type="match status" value="1"/>
</dbReference>
<dbReference type="CDD" id="cd19365">
    <property type="entry name" value="TenA_C-like"/>
    <property type="match status" value="1"/>
</dbReference>
<evidence type="ECO:0000259" key="25">
    <source>
        <dbReference type="Pfam" id="PF08543"/>
    </source>
</evidence>
<evidence type="ECO:0000256" key="20">
    <source>
        <dbReference type="ARBA" id="ARBA00061283"/>
    </source>
</evidence>
<gene>
    <name evidence="26" type="ORF">JDP02_09405</name>
</gene>
<evidence type="ECO:0000256" key="7">
    <source>
        <dbReference type="ARBA" id="ARBA00005165"/>
    </source>
</evidence>
<dbReference type="InterPro" id="IPR013749">
    <property type="entry name" value="PM/HMP-P_kinase-1"/>
</dbReference>
<comment type="similarity">
    <text evidence="21">In the central section; belongs to the ThiD family.</text>
</comment>
<organism evidence="26 27">
    <name type="scientific">Corynebacterium tuberculostearicum</name>
    <dbReference type="NCBI Taxonomy" id="38304"/>
    <lineage>
        <taxon>Bacteria</taxon>
        <taxon>Bacillati</taxon>
        <taxon>Actinomycetota</taxon>
        <taxon>Actinomycetes</taxon>
        <taxon>Mycobacteriales</taxon>
        <taxon>Corynebacteriaceae</taxon>
        <taxon>Corynebacterium</taxon>
    </lineage>
</organism>
<name>A0A8I1HUN6_9CORY</name>
<accession>A0A8I1HUN6</accession>
<keyword evidence="15" id="KW-0784">Thiamine biosynthesis</keyword>
<comment type="pathway">
    <text evidence="6">Cofactor biosynthesis; thiamine diphosphate biosynthesis; 4-amino-2-methyl-5-diphosphomethylpyrimidine from 5-amino-1-(5-phospho-D-ribosyl)imidazole: step 3/3.</text>
</comment>
<dbReference type="EC" id="2.7.4.7" evidence="10"/>
<evidence type="ECO:0000256" key="3">
    <source>
        <dbReference type="ARBA" id="ARBA00001946"/>
    </source>
</evidence>
<dbReference type="GO" id="GO:0005829">
    <property type="term" value="C:cytosol"/>
    <property type="evidence" value="ECO:0007669"/>
    <property type="project" value="TreeGrafter"/>
</dbReference>
<comment type="catalytic activity">
    <reaction evidence="19">
        <text>2-[(2R,5Z)-2-carboxy-4-methylthiazol-5(2H)-ylidene]ethyl phosphate + 4-amino-2-methyl-5-(diphosphooxymethyl)pyrimidine + 2 H(+) = thiamine phosphate + CO2 + diphosphate</text>
        <dbReference type="Rhea" id="RHEA:47844"/>
        <dbReference type="ChEBI" id="CHEBI:15378"/>
        <dbReference type="ChEBI" id="CHEBI:16526"/>
        <dbReference type="ChEBI" id="CHEBI:33019"/>
        <dbReference type="ChEBI" id="CHEBI:37575"/>
        <dbReference type="ChEBI" id="CHEBI:57841"/>
        <dbReference type="ChEBI" id="CHEBI:62899"/>
        <dbReference type="EC" id="2.5.1.3"/>
    </reaction>
</comment>
<evidence type="ECO:0000313" key="26">
    <source>
        <dbReference type="EMBL" id="MBK3428719.1"/>
    </source>
</evidence>
<evidence type="ECO:0000256" key="19">
    <source>
        <dbReference type="ARBA" id="ARBA00047883"/>
    </source>
</evidence>
<dbReference type="InterPro" id="IPR016084">
    <property type="entry name" value="Haem_Oase-like_multi-hlx"/>
</dbReference>
<evidence type="ECO:0000256" key="16">
    <source>
        <dbReference type="ARBA" id="ARBA00023268"/>
    </source>
</evidence>
<dbReference type="GO" id="GO:0008902">
    <property type="term" value="F:hydroxymethylpyrimidine kinase activity"/>
    <property type="evidence" value="ECO:0007669"/>
    <property type="project" value="UniProtKB-EC"/>
</dbReference>
<dbReference type="Gene3D" id="3.40.1190.20">
    <property type="match status" value="1"/>
</dbReference>
<dbReference type="UniPathway" id="UPA00060">
    <property type="reaction ID" value="UER00138"/>
</dbReference>
<dbReference type="EC" id="2.5.1.3" evidence="9"/>
<dbReference type="Proteomes" id="UP000603369">
    <property type="component" value="Unassembled WGS sequence"/>
</dbReference>
<keyword evidence="13 26" id="KW-0418">Kinase</keyword>
<comment type="catalytic activity">
    <reaction evidence="2">
        <text>4-amino-2-methyl-5-(phosphooxymethyl)pyrimidine + ATP = 4-amino-2-methyl-5-(diphosphooxymethyl)pyrimidine + ADP</text>
        <dbReference type="Rhea" id="RHEA:19893"/>
        <dbReference type="ChEBI" id="CHEBI:30616"/>
        <dbReference type="ChEBI" id="CHEBI:57841"/>
        <dbReference type="ChEBI" id="CHEBI:58354"/>
        <dbReference type="ChEBI" id="CHEBI:456216"/>
        <dbReference type="EC" id="2.7.4.7"/>
    </reaction>
</comment>
<comment type="catalytic activity">
    <reaction evidence="18">
        <text>2-(2-carboxy-4-methylthiazol-5-yl)ethyl phosphate + 4-amino-2-methyl-5-(diphosphooxymethyl)pyrimidine + 2 H(+) = thiamine phosphate + CO2 + diphosphate</text>
        <dbReference type="Rhea" id="RHEA:47848"/>
        <dbReference type="ChEBI" id="CHEBI:15378"/>
        <dbReference type="ChEBI" id="CHEBI:16526"/>
        <dbReference type="ChEBI" id="CHEBI:33019"/>
        <dbReference type="ChEBI" id="CHEBI:37575"/>
        <dbReference type="ChEBI" id="CHEBI:57841"/>
        <dbReference type="ChEBI" id="CHEBI:62890"/>
        <dbReference type="EC" id="2.5.1.3"/>
    </reaction>
</comment>
<comment type="function">
    <text evidence="4">Condenses 4-methyl-5-(beta-hydroxyethyl)thiazole monophosphate (THZ-P) and 2-methyl-4-amino-5-hydroxymethyl pyrimidine pyrophosphate (HMP-PP) to form thiamine monophosphate (TMP).</text>
</comment>
<keyword evidence="27" id="KW-1185">Reference proteome</keyword>
<dbReference type="Pfam" id="PF03070">
    <property type="entry name" value="TENA_THI-4"/>
    <property type="match status" value="1"/>
</dbReference>
<dbReference type="CDD" id="cd01169">
    <property type="entry name" value="HMPP_kinase"/>
    <property type="match status" value="1"/>
</dbReference>
<dbReference type="PANTHER" id="PTHR20858:SF17">
    <property type="entry name" value="HYDROXYMETHYLPYRIMIDINE_PHOSPHOMETHYLPYRIMIDINE KINASE THI20-RELATED"/>
    <property type="match status" value="1"/>
</dbReference>
<evidence type="ECO:0000256" key="11">
    <source>
        <dbReference type="ARBA" id="ARBA00022679"/>
    </source>
</evidence>
<evidence type="ECO:0000259" key="24">
    <source>
        <dbReference type="Pfam" id="PF03070"/>
    </source>
</evidence>
<evidence type="ECO:0000256" key="1">
    <source>
        <dbReference type="ARBA" id="ARBA00000151"/>
    </source>
</evidence>
<dbReference type="EMBL" id="JAEHFL010000014">
    <property type="protein sequence ID" value="MBK3428719.1"/>
    <property type="molecule type" value="Genomic_DNA"/>
</dbReference>
<dbReference type="Gene3D" id="1.20.910.10">
    <property type="entry name" value="Heme oxygenase-like"/>
    <property type="match status" value="1"/>
</dbReference>
<dbReference type="PANTHER" id="PTHR20858">
    <property type="entry name" value="PHOSPHOMETHYLPYRIMIDINE KINASE"/>
    <property type="match status" value="1"/>
</dbReference>
<dbReference type="GO" id="GO:0009229">
    <property type="term" value="P:thiamine diphosphate biosynthetic process"/>
    <property type="evidence" value="ECO:0007669"/>
    <property type="project" value="UniProtKB-UniPathway"/>
</dbReference>
<evidence type="ECO:0000256" key="17">
    <source>
        <dbReference type="ARBA" id="ARBA00047334"/>
    </source>
</evidence>
<keyword evidence="14" id="KW-0067">ATP-binding</keyword>
<comment type="catalytic activity">
    <reaction evidence="17">
        <text>4-methyl-5-(2-phosphooxyethyl)-thiazole + 4-amino-2-methyl-5-(diphosphooxymethyl)pyrimidine + H(+) = thiamine phosphate + diphosphate</text>
        <dbReference type="Rhea" id="RHEA:22328"/>
        <dbReference type="ChEBI" id="CHEBI:15378"/>
        <dbReference type="ChEBI" id="CHEBI:33019"/>
        <dbReference type="ChEBI" id="CHEBI:37575"/>
        <dbReference type="ChEBI" id="CHEBI:57841"/>
        <dbReference type="ChEBI" id="CHEBI:58296"/>
        <dbReference type="EC" id="2.5.1.3"/>
    </reaction>
</comment>
<dbReference type="AlphaFoldDB" id="A0A8I1HUN6"/>
<evidence type="ECO:0000256" key="4">
    <source>
        <dbReference type="ARBA" id="ARBA00003814"/>
    </source>
</evidence>
<dbReference type="GO" id="GO:0008972">
    <property type="term" value="F:phosphomethylpyrimidine kinase activity"/>
    <property type="evidence" value="ECO:0007669"/>
    <property type="project" value="UniProtKB-EC"/>
</dbReference>
<comment type="similarity">
    <text evidence="22">In the C-terminal section; belongs to the thiaminase-2 family.</text>
</comment>
<dbReference type="InterPro" id="IPR004399">
    <property type="entry name" value="HMP/HMP-P_kinase_dom"/>
</dbReference>
<dbReference type="Pfam" id="PF08543">
    <property type="entry name" value="Phos_pyr_kin"/>
    <property type="match status" value="1"/>
</dbReference>
<evidence type="ECO:0000256" key="21">
    <source>
        <dbReference type="ARBA" id="ARBA00061288"/>
    </source>
</evidence>
<evidence type="ECO:0000256" key="13">
    <source>
        <dbReference type="ARBA" id="ARBA00022777"/>
    </source>
</evidence>
<dbReference type="InterPro" id="IPR029056">
    <property type="entry name" value="Ribokinase-like"/>
</dbReference>
<dbReference type="EC" id="2.7.1.49" evidence="8"/>
<comment type="catalytic activity">
    <reaction evidence="1">
        <text>4-amino-5-hydroxymethyl-2-methylpyrimidine + ATP = 4-amino-2-methyl-5-(phosphooxymethyl)pyrimidine + ADP + H(+)</text>
        <dbReference type="Rhea" id="RHEA:23096"/>
        <dbReference type="ChEBI" id="CHEBI:15378"/>
        <dbReference type="ChEBI" id="CHEBI:16892"/>
        <dbReference type="ChEBI" id="CHEBI:30616"/>
        <dbReference type="ChEBI" id="CHEBI:58354"/>
        <dbReference type="ChEBI" id="CHEBI:456216"/>
        <dbReference type="EC" id="2.7.1.49"/>
    </reaction>
</comment>
<evidence type="ECO:0000313" key="27">
    <source>
        <dbReference type="Proteomes" id="UP000603369"/>
    </source>
</evidence>
<evidence type="ECO:0000256" key="6">
    <source>
        <dbReference type="ARBA" id="ARBA00004769"/>
    </source>
</evidence>
<proteinExistence type="inferred from homology"/>
<evidence type="ECO:0000256" key="15">
    <source>
        <dbReference type="ARBA" id="ARBA00022977"/>
    </source>
</evidence>